<reference evidence="1" key="1">
    <citation type="journal article" date="2008" name="BMC Genomics">
        <title>Analysis of 4,664 high-quality sequence-finished poplar full-length cDNA clones and their utility for the discovery of genes responding to insect feeding.</title>
        <authorList>
            <person name="Ralph S.G."/>
            <person name="Chun H.J."/>
            <person name="Cooper D."/>
            <person name="Kirkpatrick R."/>
            <person name="Kolosova N."/>
            <person name="Gunter L."/>
            <person name="Tuskan G.A."/>
            <person name="Douglas C.J."/>
            <person name="Holt R.A."/>
            <person name="Jones S.J."/>
            <person name="Marra M.A."/>
            <person name="Bohlmann J."/>
        </authorList>
    </citation>
    <scope>NUCLEOTIDE SEQUENCE</scope>
    <source>
        <tissue evidence="1">Outer xylem</tissue>
    </source>
</reference>
<accession>A9P803</accession>
<protein>
    <submittedName>
        <fullName evidence="1">Uncharacterized protein</fullName>
    </submittedName>
</protein>
<dbReference type="AlphaFoldDB" id="A9P803"/>
<proteinExistence type="evidence at transcript level"/>
<name>A9P803_POPTR</name>
<dbReference type="EMBL" id="EF144242">
    <property type="protein sequence ID" value="ABK92506.1"/>
    <property type="molecule type" value="mRNA"/>
</dbReference>
<sequence>MLNLPSMASSLSHPVMSLEAISVKIQLLFGTSHGRFHCPTRFMWKPIHVQVLGAIHSSHVSLPSPMQIILLSSLQVHLSGWTSIKGMKAMVSLGSPLNAILAWMVRSLSPARQMVVYTYTTTGHQSLSEKSRCMSKHA</sequence>
<evidence type="ECO:0000313" key="1">
    <source>
        <dbReference type="EMBL" id="ABK92506.1"/>
    </source>
</evidence>
<organism evidence="1">
    <name type="scientific">Populus trichocarpa</name>
    <name type="common">Western balsam poplar</name>
    <name type="synonym">Populus balsamifera subsp. trichocarpa</name>
    <dbReference type="NCBI Taxonomy" id="3694"/>
    <lineage>
        <taxon>Eukaryota</taxon>
        <taxon>Viridiplantae</taxon>
        <taxon>Streptophyta</taxon>
        <taxon>Embryophyta</taxon>
        <taxon>Tracheophyta</taxon>
        <taxon>Spermatophyta</taxon>
        <taxon>Magnoliopsida</taxon>
        <taxon>eudicotyledons</taxon>
        <taxon>Gunneridae</taxon>
        <taxon>Pentapetalae</taxon>
        <taxon>rosids</taxon>
        <taxon>fabids</taxon>
        <taxon>Malpighiales</taxon>
        <taxon>Salicaceae</taxon>
        <taxon>Saliceae</taxon>
        <taxon>Populus</taxon>
    </lineage>
</organism>